<dbReference type="AlphaFoldDB" id="A0A1N7G2C8"/>
<gene>
    <name evidence="2" type="ORF">SAMN05421833_125122</name>
</gene>
<dbReference type="OrthoDB" id="3538007at2"/>
<evidence type="ECO:0000313" key="2">
    <source>
        <dbReference type="EMBL" id="SIS06780.1"/>
    </source>
</evidence>
<dbReference type="STRING" id="58117.SAMN05421833_125122"/>
<dbReference type="EMBL" id="FTNI01000025">
    <property type="protein sequence ID" value="SIS06780.1"/>
    <property type="molecule type" value="Genomic_DNA"/>
</dbReference>
<protein>
    <submittedName>
        <fullName evidence="2">Uncharacterized protein</fullName>
    </submittedName>
</protein>
<dbReference type="RefSeq" id="WP_076439910.1">
    <property type="nucleotide sequence ID" value="NZ_FTNI01000025.1"/>
</dbReference>
<feature type="signal peptide" evidence="1">
    <location>
        <begin position="1"/>
        <end position="23"/>
    </location>
</feature>
<proteinExistence type="predicted"/>
<keyword evidence="1" id="KW-0732">Signal</keyword>
<sequence>MSKIITLVAALLAVVTLASPAAANGPGWSDGDSRYGYVQVSADRKHIKVCDSYADKTSVYVEYATTYLLKHTVKDEKGGDFECGEDSVFFGTITVFKICFRHNHVSRECNNPVWIKR</sequence>
<evidence type="ECO:0000313" key="3">
    <source>
        <dbReference type="Proteomes" id="UP000186096"/>
    </source>
</evidence>
<dbReference type="Proteomes" id="UP000186096">
    <property type="component" value="Unassembled WGS sequence"/>
</dbReference>
<accession>A0A1N7G2C8</accession>
<name>A0A1N7G2C8_9ACTN</name>
<feature type="chain" id="PRO_5012952748" evidence="1">
    <location>
        <begin position="24"/>
        <end position="117"/>
    </location>
</feature>
<organism evidence="2 3">
    <name type="scientific">Microbispora rosea</name>
    <dbReference type="NCBI Taxonomy" id="58117"/>
    <lineage>
        <taxon>Bacteria</taxon>
        <taxon>Bacillati</taxon>
        <taxon>Actinomycetota</taxon>
        <taxon>Actinomycetes</taxon>
        <taxon>Streptosporangiales</taxon>
        <taxon>Streptosporangiaceae</taxon>
        <taxon>Microbispora</taxon>
    </lineage>
</organism>
<keyword evidence="3" id="KW-1185">Reference proteome</keyword>
<evidence type="ECO:0000256" key="1">
    <source>
        <dbReference type="SAM" id="SignalP"/>
    </source>
</evidence>
<reference evidence="3" key="1">
    <citation type="submission" date="2017-01" db="EMBL/GenBank/DDBJ databases">
        <authorList>
            <person name="Varghese N."/>
            <person name="Submissions S."/>
        </authorList>
    </citation>
    <scope>NUCLEOTIDE SEQUENCE [LARGE SCALE GENOMIC DNA]</scope>
    <source>
        <strain evidence="3">ATCC 12950</strain>
    </source>
</reference>